<keyword evidence="8 9" id="KW-0342">GTP-binding</keyword>
<keyword evidence="5 9" id="KW-0547">Nucleotide-binding</keyword>
<dbReference type="InterPro" id="IPR006073">
    <property type="entry name" value="GTP-bd"/>
</dbReference>
<dbReference type="EC" id="3.6.5.-" evidence="9"/>
<evidence type="ECO:0000256" key="7">
    <source>
        <dbReference type="ARBA" id="ARBA00022842"/>
    </source>
</evidence>
<comment type="cofactor">
    <cofactor evidence="1 9">
        <name>Mg(2+)</name>
        <dbReference type="ChEBI" id="CHEBI:18420"/>
    </cofactor>
</comment>
<comment type="caution">
    <text evidence="14">The sequence shown here is derived from an EMBL/GenBank/DDBJ whole genome shotgun (WGS) entry which is preliminary data.</text>
</comment>
<dbReference type="SUPFAM" id="SSF102741">
    <property type="entry name" value="Obg GTP-binding protein C-terminal domain"/>
    <property type="match status" value="1"/>
</dbReference>
<evidence type="ECO:0000256" key="2">
    <source>
        <dbReference type="ARBA" id="ARBA00007699"/>
    </source>
</evidence>
<evidence type="ECO:0000256" key="5">
    <source>
        <dbReference type="ARBA" id="ARBA00022741"/>
    </source>
</evidence>
<evidence type="ECO:0000313" key="14">
    <source>
        <dbReference type="EMBL" id="HDX31583.1"/>
    </source>
</evidence>
<accession>A0A7C1JAN3</accession>
<dbReference type="PANTHER" id="PTHR11702">
    <property type="entry name" value="DEVELOPMENTALLY REGULATED GTP-BINDING PROTEIN-RELATED"/>
    <property type="match status" value="1"/>
</dbReference>
<evidence type="ECO:0000259" key="13">
    <source>
        <dbReference type="PROSITE" id="PS51883"/>
    </source>
</evidence>
<dbReference type="InterPro" id="IPR031167">
    <property type="entry name" value="G_OBG"/>
</dbReference>
<organism evidence="14">
    <name type="scientific">Caldilinea aerophila</name>
    <dbReference type="NCBI Taxonomy" id="133453"/>
    <lineage>
        <taxon>Bacteria</taxon>
        <taxon>Bacillati</taxon>
        <taxon>Chloroflexota</taxon>
        <taxon>Caldilineae</taxon>
        <taxon>Caldilineales</taxon>
        <taxon>Caldilineaceae</taxon>
        <taxon>Caldilinea</taxon>
    </lineage>
</organism>
<dbReference type="InterPro" id="IPR014100">
    <property type="entry name" value="GTP-bd_Obg/CgtA"/>
</dbReference>
<evidence type="ECO:0000256" key="8">
    <source>
        <dbReference type="ARBA" id="ARBA00023134"/>
    </source>
</evidence>
<dbReference type="InterPro" id="IPR006074">
    <property type="entry name" value="GTP1-OBG_CS"/>
</dbReference>
<dbReference type="NCBIfam" id="TIGR03595">
    <property type="entry name" value="Obg_CgtA_exten"/>
    <property type="match status" value="1"/>
</dbReference>
<feature type="binding site" evidence="9">
    <location>
        <begin position="307"/>
        <end position="309"/>
    </location>
    <ligand>
        <name>GTP</name>
        <dbReference type="ChEBI" id="CHEBI:37565"/>
    </ligand>
</feature>
<dbReference type="NCBIfam" id="NF008954">
    <property type="entry name" value="PRK12296.1"/>
    <property type="match status" value="1"/>
</dbReference>
<dbReference type="HAMAP" id="MF_01454">
    <property type="entry name" value="GTPase_Obg"/>
    <property type="match status" value="1"/>
</dbReference>
<dbReference type="EMBL" id="DSMG01000084">
    <property type="protein sequence ID" value="HDX31583.1"/>
    <property type="molecule type" value="Genomic_DNA"/>
</dbReference>
<dbReference type="Pfam" id="PF01926">
    <property type="entry name" value="MMR_HSR1"/>
    <property type="match status" value="1"/>
</dbReference>
<dbReference type="GO" id="GO:0000287">
    <property type="term" value="F:magnesium ion binding"/>
    <property type="evidence" value="ECO:0007669"/>
    <property type="project" value="InterPro"/>
</dbReference>
<feature type="binding site" evidence="9">
    <location>
        <position position="192"/>
    </location>
    <ligand>
        <name>Mg(2+)</name>
        <dbReference type="ChEBI" id="CHEBI:18420"/>
    </ligand>
</feature>
<dbReference type="InterPro" id="IPR036726">
    <property type="entry name" value="GTP1_OBG_dom_sf"/>
</dbReference>
<gene>
    <name evidence="14" type="primary">obgE</name>
    <name evidence="9" type="synonym">obg</name>
    <name evidence="14" type="ORF">ENQ20_08815</name>
</gene>
<comment type="function">
    <text evidence="9">An essential GTPase which binds GTP, GDP and possibly (p)ppGpp with moderate affinity, with high nucleotide exchange rates and a fairly low GTP hydrolysis rate. Plays a role in control of the cell cycle, stress response, ribosome biogenesis and in those bacteria that undergo differentiation, in morphogenesis control.</text>
</comment>
<dbReference type="PROSITE" id="PS00905">
    <property type="entry name" value="GTP1_OBG"/>
    <property type="match status" value="1"/>
</dbReference>
<dbReference type="PANTHER" id="PTHR11702:SF44">
    <property type="entry name" value="GTP-BINDING PROTEIN OBGC, CHLOROPLASTIC"/>
    <property type="match status" value="1"/>
</dbReference>
<evidence type="ECO:0000256" key="4">
    <source>
        <dbReference type="ARBA" id="ARBA00022723"/>
    </source>
</evidence>
<comment type="caution">
    <text evidence="9">Lacks conserved residue(s) required for the propagation of feature annotation.</text>
</comment>
<dbReference type="GO" id="GO:0005525">
    <property type="term" value="F:GTP binding"/>
    <property type="evidence" value="ECO:0007669"/>
    <property type="project" value="UniProtKB-UniRule"/>
</dbReference>
<sequence>MFYDRAKIYVKAGDGGNGVVSFRKEKFVPRGGPNGGNGGRGGNVILYVDPGLNTLYHLQHQVHHRAERGAHGGGANRTGASGADLRIPVPPGTVVRNVETGAVVADLVHPGQEVIVARGGRGGRGNAAFKTARNTAPRIAEKGEPGEELWLELEMKLVADVGIIGVPNAGKSTLLSRVSAARPKIADYPFTTVEPMLGVAEVDHRQIVLVDIPGLLEGAHEGVGLGLEFLRHIERCRVLIHLLNGISPDPIGDFEAINQELTLFNPALADKPQIVVLNKMDLPDVRASWPAVEEAMRRYGLPVLAISAVTGEGVTELLRQVQTLLDQLPPEESSEPLPVLTPKPDPKAFWIDQLEEGVWQVEGAEIEKVAQMTNWDYYEAVLRFQRVLNALGIRQALIEAGVEEGDIVRIGDIELVWGYENAFGE</sequence>
<dbReference type="PROSITE" id="PS51881">
    <property type="entry name" value="OCT"/>
    <property type="match status" value="1"/>
</dbReference>
<dbReference type="InterPro" id="IPR006169">
    <property type="entry name" value="GTP1_OBG_dom"/>
</dbReference>
<reference evidence="14" key="1">
    <citation type="journal article" date="2020" name="mSystems">
        <title>Genome- and Community-Level Interaction Insights into Carbon Utilization and Element Cycling Functions of Hydrothermarchaeota in Hydrothermal Sediment.</title>
        <authorList>
            <person name="Zhou Z."/>
            <person name="Liu Y."/>
            <person name="Xu W."/>
            <person name="Pan J."/>
            <person name="Luo Z.H."/>
            <person name="Li M."/>
        </authorList>
    </citation>
    <scope>NUCLEOTIDE SEQUENCE [LARGE SCALE GENOMIC DNA]</scope>
    <source>
        <strain evidence="14">SpSt-289</strain>
    </source>
</reference>
<keyword evidence="4 9" id="KW-0479">Metal-binding</keyword>
<feature type="binding site" evidence="9">
    <location>
        <position position="172"/>
    </location>
    <ligand>
        <name>Mg(2+)</name>
        <dbReference type="ChEBI" id="CHEBI:18420"/>
    </ligand>
</feature>
<dbReference type="NCBIfam" id="TIGR00231">
    <property type="entry name" value="small_GTP"/>
    <property type="match status" value="1"/>
</dbReference>
<evidence type="ECO:0000256" key="10">
    <source>
        <dbReference type="SAM" id="MobiDB-lite"/>
    </source>
</evidence>
<dbReference type="AlphaFoldDB" id="A0A7C1JAN3"/>
<comment type="similarity">
    <text evidence="2 9">Belongs to the TRAFAC class OBG-HflX-like GTPase superfamily. OBG GTPase family.</text>
</comment>
<comment type="subcellular location">
    <subcellularLocation>
        <location evidence="9">Cytoplasm</location>
    </subcellularLocation>
</comment>
<dbReference type="GO" id="GO:0005737">
    <property type="term" value="C:cytoplasm"/>
    <property type="evidence" value="ECO:0007669"/>
    <property type="project" value="UniProtKB-SubCell"/>
</dbReference>
<evidence type="ECO:0000259" key="12">
    <source>
        <dbReference type="PROSITE" id="PS51881"/>
    </source>
</evidence>
<evidence type="ECO:0000256" key="9">
    <source>
        <dbReference type="HAMAP-Rule" id="MF_01454"/>
    </source>
</evidence>
<dbReference type="NCBIfam" id="TIGR02729">
    <property type="entry name" value="Obg_CgtA"/>
    <property type="match status" value="1"/>
</dbReference>
<dbReference type="GO" id="GO:0003924">
    <property type="term" value="F:GTPase activity"/>
    <property type="evidence" value="ECO:0007669"/>
    <property type="project" value="UniProtKB-UniRule"/>
</dbReference>
<dbReference type="InterPro" id="IPR036346">
    <property type="entry name" value="GTP-bd_prot_GTP1/OBG_C_sf"/>
</dbReference>
<dbReference type="CDD" id="cd01898">
    <property type="entry name" value="Obg"/>
    <property type="match status" value="1"/>
</dbReference>
<feature type="binding site" evidence="9">
    <location>
        <begin position="278"/>
        <end position="281"/>
    </location>
    <ligand>
        <name>GTP</name>
        <dbReference type="ChEBI" id="CHEBI:37565"/>
    </ligand>
</feature>
<evidence type="ECO:0000256" key="3">
    <source>
        <dbReference type="ARBA" id="ARBA00022490"/>
    </source>
</evidence>
<dbReference type="Gene3D" id="3.40.50.300">
    <property type="entry name" value="P-loop containing nucleotide triphosphate hydrolases"/>
    <property type="match status" value="1"/>
</dbReference>
<dbReference type="FunFam" id="2.70.210.12:FF:000001">
    <property type="entry name" value="GTPase Obg"/>
    <property type="match status" value="1"/>
</dbReference>
<dbReference type="GO" id="GO:0042254">
    <property type="term" value="P:ribosome biogenesis"/>
    <property type="evidence" value="ECO:0007669"/>
    <property type="project" value="UniProtKB-UniRule"/>
</dbReference>
<keyword evidence="7 9" id="KW-0460">Magnesium</keyword>
<dbReference type="InterPro" id="IPR045086">
    <property type="entry name" value="OBG_GTPase"/>
</dbReference>
<dbReference type="SUPFAM" id="SSF52540">
    <property type="entry name" value="P-loop containing nucleoside triphosphate hydrolases"/>
    <property type="match status" value="1"/>
</dbReference>
<dbReference type="InterPro" id="IPR005225">
    <property type="entry name" value="Small_GTP-bd"/>
</dbReference>
<dbReference type="SUPFAM" id="SSF82051">
    <property type="entry name" value="Obg GTP-binding protein N-terminal domain"/>
    <property type="match status" value="1"/>
</dbReference>
<evidence type="ECO:0000256" key="1">
    <source>
        <dbReference type="ARBA" id="ARBA00001946"/>
    </source>
</evidence>
<feature type="domain" description="OCT" evidence="12">
    <location>
        <begin position="341"/>
        <end position="419"/>
    </location>
</feature>
<feature type="binding site" evidence="9">
    <location>
        <begin position="165"/>
        <end position="172"/>
    </location>
    <ligand>
        <name>GTP</name>
        <dbReference type="ChEBI" id="CHEBI:37565"/>
    </ligand>
</feature>
<evidence type="ECO:0000259" key="11">
    <source>
        <dbReference type="PROSITE" id="PS51710"/>
    </source>
</evidence>
<dbReference type="InterPro" id="IPR027417">
    <property type="entry name" value="P-loop_NTPase"/>
</dbReference>
<feature type="domain" description="Obg" evidence="13">
    <location>
        <begin position="1"/>
        <end position="158"/>
    </location>
</feature>
<feature type="binding site" evidence="9">
    <location>
        <begin position="211"/>
        <end position="214"/>
    </location>
    <ligand>
        <name>GTP</name>
        <dbReference type="ChEBI" id="CHEBI:37565"/>
    </ligand>
</feature>
<protein>
    <recommendedName>
        <fullName evidence="9">GTPase Obg</fullName>
        <ecNumber evidence="9">3.6.5.-</ecNumber>
    </recommendedName>
    <alternativeName>
        <fullName evidence="9">GTP-binding protein Obg</fullName>
    </alternativeName>
</protein>
<feature type="region of interest" description="Disordered" evidence="10">
    <location>
        <begin position="62"/>
        <end position="88"/>
    </location>
</feature>
<dbReference type="PROSITE" id="PS51883">
    <property type="entry name" value="OBG"/>
    <property type="match status" value="1"/>
</dbReference>
<dbReference type="NCBIfam" id="NF008955">
    <property type="entry name" value="PRK12297.1"/>
    <property type="match status" value="1"/>
</dbReference>
<dbReference type="NCBIfam" id="NF008956">
    <property type="entry name" value="PRK12299.1"/>
    <property type="match status" value="1"/>
</dbReference>
<dbReference type="PROSITE" id="PS51710">
    <property type="entry name" value="G_OBG"/>
    <property type="match status" value="1"/>
</dbReference>
<feature type="domain" description="OBG-type G" evidence="11">
    <location>
        <begin position="159"/>
        <end position="326"/>
    </location>
</feature>
<dbReference type="InterPro" id="IPR015349">
    <property type="entry name" value="OCT_dom"/>
</dbReference>
<keyword evidence="6 9" id="KW-0378">Hydrolase</keyword>
<keyword evidence="3 9" id="KW-0963">Cytoplasm</keyword>
<name>A0A7C1JAN3_9CHLR</name>
<evidence type="ECO:0000256" key="6">
    <source>
        <dbReference type="ARBA" id="ARBA00022801"/>
    </source>
</evidence>
<dbReference type="Gene3D" id="3.30.300.350">
    <property type="entry name" value="GTP-binding protein OBG, C-terminal domain"/>
    <property type="match status" value="1"/>
</dbReference>
<comment type="subunit">
    <text evidence="9">Monomer.</text>
</comment>
<dbReference type="PRINTS" id="PR00326">
    <property type="entry name" value="GTP1OBG"/>
</dbReference>
<dbReference type="Pfam" id="PF09269">
    <property type="entry name" value="DUF1967"/>
    <property type="match status" value="1"/>
</dbReference>
<dbReference type="Gene3D" id="2.70.210.12">
    <property type="entry name" value="GTP1/OBG domain"/>
    <property type="match status" value="1"/>
</dbReference>
<dbReference type="Pfam" id="PF01018">
    <property type="entry name" value="GTP1_OBG"/>
    <property type="match status" value="1"/>
</dbReference>
<proteinExistence type="inferred from homology"/>